<reference evidence="1 2" key="1">
    <citation type="journal article" date="2018" name="Plant J.">
        <title>Genome sequences of Chlorella sorokiniana UTEX 1602 and Micractinium conductrix SAG 241.80: implications to maltose excretion by a green alga.</title>
        <authorList>
            <person name="Arriola M.B."/>
            <person name="Velmurugan N."/>
            <person name="Zhang Y."/>
            <person name="Plunkett M.H."/>
            <person name="Hondzo H."/>
            <person name="Barney B.M."/>
        </authorList>
    </citation>
    <scope>NUCLEOTIDE SEQUENCE [LARGE SCALE GENOMIC DNA]</scope>
    <source>
        <strain evidence="1 2">SAG 241.80</strain>
    </source>
</reference>
<dbReference type="Proteomes" id="UP000239649">
    <property type="component" value="Unassembled WGS sequence"/>
</dbReference>
<dbReference type="AlphaFoldDB" id="A0A2P6V5M7"/>
<dbReference type="EMBL" id="LHPF02000027">
    <property type="protein sequence ID" value="PSC69395.1"/>
    <property type="molecule type" value="Genomic_DNA"/>
</dbReference>
<evidence type="ECO:0000313" key="2">
    <source>
        <dbReference type="Proteomes" id="UP000239649"/>
    </source>
</evidence>
<gene>
    <name evidence="1" type="ORF">C2E20_7158</name>
</gene>
<keyword evidence="1" id="KW-0503">Monooxygenase</keyword>
<organism evidence="1 2">
    <name type="scientific">Micractinium conductrix</name>
    <dbReference type="NCBI Taxonomy" id="554055"/>
    <lineage>
        <taxon>Eukaryota</taxon>
        <taxon>Viridiplantae</taxon>
        <taxon>Chlorophyta</taxon>
        <taxon>core chlorophytes</taxon>
        <taxon>Trebouxiophyceae</taxon>
        <taxon>Chlorellales</taxon>
        <taxon>Chlorellaceae</taxon>
        <taxon>Chlorella clade</taxon>
        <taxon>Micractinium</taxon>
    </lineage>
</organism>
<dbReference type="SUPFAM" id="SSF54909">
    <property type="entry name" value="Dimeric alpha+beta barrel"/>
    <property type="match status" value="1"/>
</dbReference>
<protein>
    <submittedName>
        <fullName evidence="1">Monooxygenase</fullName>
    </submittedName>
</protein>
<accession>A0A2P6V5M7</accession>
<dbReference type="Gene3D" id="3.30.70.100">
    <property type="match status" value="1"/>
</dbReference>
<dbReference type="PANTHER" id="PTHR39169">
    <property type="match status" value="1"/>
</dbReference>
<dbReference type="Pfam" id="PF08803">
    <property type="entry name" value="ydhR"/>
    <property type="match status" value="1"/>
</dbReference>
<dbReference type="NCBIfam" id="NF008333">
    <property type="entry name" value="PRK11118.1"/>
    <property type="match status" value="1"/>
</dbReference>
<keyword evidence="2" id="KW-1185">Reference proteome</keyword>
<proteinExistence type="predicted"/>
<evidence type="ECO:0000313" key="1">
    <source>
        <dbReference type="EMBL" id="PSC69395.1"/>
    </source>
</evidence>
<dbReference type="InterPro" id="IPR014910">
    <property type="entry name" value="YdhR"/>
</dbReference>
<keyword evidence="1" id="KW-0560">Oxidoreductase</keyword>
<dbReference type="GO" id="GO:0004497">
    <property type="term" value="F:monooxygenase activity"/>
    <property type="evidence" value="ECO:0007669"/>
    <property type="project" value="UniProtKB-KW"/>
</dbReference>
<dbReference type="InterPro" id="IPR011008">
    <property type="entry name" value="Dimeric_a/b-barrel"/>
</dbReference>
<dbReference type="OrthoDB" id="506756at2759"/>
<sequence>MAPVLLQVDFPFQGPWGDEMAAGMKELAQSIAQEPGLVWKVWTENADTEEAGGVYLFADRPSAEAYIAMHSARLKGFGIPQVNVKFMNVNEALSEIDRAKLS</sequence>
<comment type="caution">
    <text evidence="1">The sequence shown here is derived from an EMBL/GenBank/DDBJ whole genome shotgun (WGS) entry which is preliminary data.</text>
</comment>
<name>A0A2P6V5M7_9CHLO</name>
<dbReference type="PANTHER" id="PTHR39169:SF1">
    <property type="entry name" value="MONOOXYGENASE YDHR-RELATED"/>
    <property type="match status" value="1"/>
</dbReference>